<dbReference type="Gene3D" id="3.30.1370.10">
    <property type="entry name" value="K Homology domain, type 1"/>
    <property type="match status" value="1"/>
</dbReference>
<evidence type="ECO:0000256" key="1">
    <source>
        <dbReference type="PROSITE-ProRule" id="PRU00117"/>
    </source>
</evidence>
<accession>A0AAW1SYZ2</accession>
<feature type="compositionally biased region" description="Polar residues" evidence="2">
    <location>
        <begin position="180"/>
        <end position="199"/>
    </location>
</feature>
<feature type="region of interest" description="Disordered" evidence="2">
    <location>
        <begin position="173"/>
        <end position="212"/>
    </location>
</feature>
<feature type="domain" description="K Homology" evidence="3">
    <location>
        <begin position="24"/>
        <end position="121"/>
    </location>
</feature>
<proteinExistence type="predicted"/>
<feature type="region of interest" description="Disordered" evidence="2">
    <location>
        <begin position="250"/>
        <end position="285"/>
    </location>
</feature>
<comment type="caution">
    <text evidence="4">The sequence shown here is derived from an EMBL/GenBank/DDBJ whole genome shotgun (WGS) entry which is preliminary data.</text>
</comment>
<keyword evidence="5" id="KW-1185">Reference proteome</keyword>
<dbReference type="Pfam" id="PF22675">
    <property type="entry name" value="KH-I_KHDC4-BBP"/>
    <property type="match status" value="1"/>
</dbReference>
<dbReference type="AlphaFoldDB" id="A0AAW1SYZ2"/>
<dbReference type="SMART" id="SM00322">
    <property type="entry name" value="KH"/>
    <property type="match status" value="1"/>
</dbReference>
<feature type="compositionally biased region" description="Basic and acidic residues" evidence="2">
    <location>
        <begin position="251"/>
        <end position="264"/>
    </location>
</feature>
<dbReference type="GO" id="GO:0003723">
    <property type="term" value="F:RNA binding"/>
    <property type="evidence" value="ECO:0007669"/>
    <property type="project" value="UniProtKB-UniRule"/>
</dbReference>
<feature type="compositionally biased region" description="Polar residues" evidence="2">
    <location>
        <begin position="276"/>
        <end position="285"/>
    </location>
</feature>
<organism evidence="4 5">
    <name type="scientific">Apatococcus fuscideae</name>
    <dbReference type="NCBI Taxonomy" id="2026836"/>
    <lineage>
        <taxon>Eukaryota</taxon>
        <taxon>Viridiplantae</taxon>
        <taxon>Chlorophyta</taxon>
        <taxon>core chlorophytes</taxon>
        <taxon>Trebouxiophyceae</taxon>
        <taxon>Chlorellales</taxon>
        <taxon>Chlorellaceae</taxon>
        <taxon>Apatococcus</taxon>
    </lineage>
</organism>
<dbReference type="InterPro" id="IPR055256">
    <property type="entry name" value="KH_1_KHDC4/BBP-like"/>
</dbReference>
<evidence type="ECO:0000313" key="5">
    <source>
        <dbReference type="Proteomes" id="UP001485043"/>
    </source>
</evidence>
<dbReference type="InterPro" id="IPR004087">
    <property type="entry name" value="KH_dom"/>
</dbReference>
<evidence type="ECO:0000313" key="4">
    <source>
        <dbReference type="EMBL" id="KAK9862474.1"/>
    </source>
</evidence>
<dbReference type="Proteomes" id="UP001485043">
    <property type="component" value="Unassembled WGS sequence"/>
</dbReference>
<evidence type="ECO:0000256" key="2">
    <source>
        <dbReference type="SAM" id="MobiDB-lite"/>
    </source>
</evidence>
<keyword evidence="1" id="KW-0694">RNA-binding</keyword>
<dbReference type="EMBL" id="JALJOV010000601">
    <property type="protein sequence ID" value="KAK9862474.1"/>
    <property type="molecule type" value="Genomic_DNA"/>
</dbReference>
<reference evidence="4 5" key="1">
    <citation type="journal article" date="2024" name="Nat. Commun.">
        <title>Phylogenomics reveals the evolutionary origins of lichenization in chlorophyte algae.</title>
        <authorList>
            <person name="Puginier C."/>
            <person name="Libourel C."/>
            <person name="Otte J."/>
            <person name="Skaloud P."/>
            <person name="Haon M."/>
            <person name="Grisel S."/>
            <person name="Petersen M."/>
            <person name="Berrin J.G."/>
            <person name="Delaux P.M."/>
            <person name="Dal Grande F."/>
            <person name="Keller J."/>
        </authorList>
    </citation>
    <scope>NUCLEOTIDE SEQUENCE [LARGE SCALE GENOMIC DNA]</scope>
    <source>
        <strain evidence="4 5">SAG 2523</strain>
    </source>
</reference>
<dbReference type="InterPro" id="IPR036612">
    <property type="entry name" value="KH_dom_type_1_sf"/>
</dbReference>
<name>A0AAW1SYZ2_9CHLO</name>
<dbReference type="PROSITE" id="PS50084">
    <property type="entry name" value="KH_TYPE_1"/>
    <property type="match status" value="1"/>
</dbReference>
<protein>
    <recommendedName>
        <fullName evidence="3">K Homology domain-containing protein</fullName>
    </recommendedName>
</protein>
<dbReference type="SUPFAM" id="SSF54791">
    <property type="entry name" value="Eukaryotic type KH-domain (KH-domain type I)"/>
    <property type="match status" value="1"/>
</dbReference>
<evidence type="ECO:0000259" key="3">
    <source>
        <dbReference type="SMART" id="SM00322"/>
    </source>
</evidence>
<sequence>MVETHLERKLRQLGLNADAASVVKKLHFKLYFPRPPYTNLQYRAARAKDGFNFVGLVLGHQGRTIQQIQQTTGARVEIHSKQGNLNGDHPIATDPTLHAKIIASNEDSLEEATRFVARLLEPVNAEHEEFEVTPGGSAILIAIPKQHAESKRQAKQQRKASLRAEQELQRAFNHRRSHSIDSGNSLISETPSQARQAPTRTDGPGPHDPIVLPARTASKAWSDHCSPAWPITEPYSEAFHSSIQAAAVDAQELHQDGRSQEATKDYSVQAPADQPGTLQQTTCTS</sequence>
<gene>
    <name evidence="4" type="ORF">WJX84_002867</name>
</gene>